<proteinExistence type="predicted"/>
<evidence type="ECO:0000256" key="1">
    <source>
        <dbReference type="SAM" id="MobiDB-lite"/>
    </source>
</evidence>
<feature type="compositionally biased region" description="Pro residues" evidence="1">
    <location>
        <begin position="19"/>
        <end position="127"/>
    </location>
</feature>
<dbReference type="AlphaFoldDB" id="A0A1L7TPH3"/>
<feature type="region of interest" description="Disordered" evidence="1">
    <location>
        <begin position="222"/>
        <end position="246"/>
    </location>
</feature>
<feature type="signal peptide" evidence="2">
    <location>
        <begin position="1"/>
        <end position="16"/>
    </location>
</feature>
<dbReference type="Proteomes" id="UP000184255">
    <property type="component" value="Unassembled WGS sequence"/>
</dbReference>
<evidence type="ECO:0008006" key="5">
    <source>
        <dbReference type="Google" id="ProtNLM"/>
    </source>
</evidence>
<name>A0A1L7TPH3_FUSMA</name>
<accession>A0A1L7TPH3</accession>
<evidence type="ECO:0000313" key="3">
    <source>
        <dbReference type="EMBL" id="CVL00558.1"/>
    </source>
</evidence>
<keyword evidence="2" id="KW-0732">Signal</keyword>
<gene>
    <name evidence="3" type="ORF">FMAN_09960</name>
</gene>
<evidence type="ECO:0000256" key="2">
    <source>
        <dbReference type="SAM" id="SignalP"/>
    </source>
</evidence>
<organism evidence="3 4">
    <name type="scientific">Fusarium mangiferae</name>
    <name type="common">Mango malformation disease fungus</name>
    <dbReference type="NCBI Taxonomy" id="192010"/>
    <lineage>
        <taxon>Eukaryota</taxon>
        <taxon>Fungi</taxon>
        <taxon>Dikarya</taxon>
        <taxon>Ascomycota</taxon>
        <taxon>Pezizomycotina</taxon>
        <taxon>Sordariomycetes</taxon>
        <taxon>Hypocreomycetidae</taxon>
        <taxon>Hypocreales</taxon>
        <taxon>Nectriaceae</taxon>
        <taxon>Fusarium</taxon>
        <taxon>Fusarium fujikuroi species complex</taxon>
    </lineage>
</organism>
<reference evidence="4" key="1">
    <citation type="journal article" date="2016" name="Genome Biol. Evol.">
        <title>Comparative 'omics' of the Fusarium fujikuroi species complex highlights differences in genetic potential and metabolite synthesis.</title>
        <authorList>
            <person name="Niehaus E.-M."/>
            <person name="Muensterkoetter M."/>
            <person name="Proctor R.H."/>
            <person name="Brown D.W."/>
            <person name="Sharon A."/>
            <person name="Idan Y."/>
            <person name="Oren-Young L."/>
            <person name="Sieber C.M."/>
            <person name="Novak O."/>
            <person name="Pencik A."/>
            <person name="Tarkowska D."/>
            <person name="Hromadova K."/>
            <person name="Freeman S."/>
            <person name="Maymon M."/>
            <person name="Elazar M."/>
            <person name="Youssef S.A."/>
            <person name="El-Shabrawy E.S.M."/>
            <person name="Shalaby A.B.A."/>
            <person name="Houterman P."/>
            <person name="Brock N.L."/>
            <person name="Burkhardt I."/>
            <person name="Tsavkelova E.A."/>
            <person name="Dickschat J.S."/>
            <person name="Galuszka P."/>
            <person name="Gueldener U."/>
            <person name="Tudzynski B."/>
        </authorList>
    </citation>
    <scope>NUCLEOTIDE SEQUENCE [LARGE SCALE GENOMIC DNA]</scope>
    <source>
        <strain evidence="4">MRC7560</strain>
    </source>
</reference>
<dbReference type="EMBL" id="FCQH01000011">
    <property type="protein sequence ID" value="CVL00558.1"/>
    <property type="molecule type" value="Genomic_DNA"/>
</dbReference>
<evidence type="ECO:0000313" key="4">
    <source>
        <dbReference type="Proteomes" id="UP000184255"/>
    </source>
</evidence>
<dbReference type="GeneID" id="65089217"/>
<sequence>MKLQLTILTLAVLAFAKPQAPPDPAPAPPDPAPSPPSTSEPPAPPPDPPAPAPPAPPPVPPPADPPADPPAEPSQPPPPPPPPPPSQPAPPPSGPAPVPPPATPAPAPPPDPSPPPPPSSTAEPPPPEGPICECGYTYCSSVLKTMDNPWNEDQLSQSYCSTPNVKCDGESPASSIDNALFICLCDQPSQKIGNHLEFLCGCDKCLVVKPDYRGRCKTPPLAGSKGGKGDGKGNKVRGTNPLGFWM</sequence>
<keyword evidence="4" id="KW-1185">Reference proteome</keyword>
<dbReference type="RefSeq" id="XP_041686446.1">
    <property type="nucleotide sequence ID" value="XM_041820580.1"/>
</dbReference>
<feature type="chain" id="PRO_5012499096" description="Filamentous hemagglutinin" evidence="2">
    <location>
        <begin position="17"/>
        <end position="246"/>
    </location>
</feature>
<dbReference type="PRINTS" id="PR01217">
    <property type="entry name" value="PRICHEXTENSN"/>
</dbReference>
<feature type="region of interest" description="Disordered" evidence="1">
    <location>
        <begin position="18"/>
        <end position="127"/>
    </location>
</feature>
<dbReference type="VEuPathDB" id="FungiDB:FMAN_09960"/>
<protein>
    <recommendedName>
        <fullName evidence="5">Filamentous hemagglutinin</fullName>
    </recommendedName>
</protein>
<comment type="caution">
    <text evidence="3">The sequence shown here is derived from an EMBL/GenBank/DDBJ whole genome shotgun (WGS) entry which is preliminary data.</text>
</comment>